<evidence type="ECO:0000313" key="4">
    <source>
        <dbReference type="EMBL" id="CAD7641579.1"/>
    </source>
</evidence>
<organism evidence="4">
    <name type="scientific">Oppiella nova</name>
    <dbReference type="NCBI Taxonomy" id="334625"/>
    <lineage>
        <taxon>Eukaryota</taxon>
        <taxon>Metazoa</taxon>
        <taxon>Ecdysozoa</taxon>
        <taxon>Arthropoda</taxon>
        <taxon>Chelicerata</taxon>
        <taxon>Arachnida</taxon>
        <taxon>Acari</taxon>
        <taxon>Acariformes</taxon>
        <taxon>Sarcoptiformes</taxon>
        <taxon>Oribatida</taxon>
        <taxon>Brachypylina</taxon>
        <taxon>Oppioidea</taxon>
        <taxon>Oppiidae</taxon>
        <taxon>Oppiella</taxon>
    </lineage>
</organism>
<dbReference type="GO" id="GO:0036374">
    <property type="term" value="F:glutathione hydrolase activity"/>
    <property type="evidence" value="ECO:0007669"/>
    <property type="project" value="InterPro"/>
</dbReference>
<evidence type="ECO:0000256" key="3">
    <source>
        <dbReference type="SAM" id="Phobius"/>
    </source>
</evidence>
<evidence type="ECO:0000313" key="5">
    <source>
        <dbReference type="Proteomes" id="UP000728032"/>
    </source>
</evidence>
<dbReference type="InterPro" id="IPR043137">
    <property type="entry name" value="GGT_ssub_C"/>
</dbReference>
<dbReference type="Gene3D" id="1.10.246.130">
    <property type="match status" value="1"/>
</dbReference>
<dbReference type="Gene3D" id="3.60.20.40">
    <property type="match status" value="1"/>
</dbReference>
<dbReference type="InterPro" id="IPR000101">
    <property type="entry name" value="GGT_peptidase"/>
</dbReference>
<evidence type="ECO:0000256" key="1">
    <source>
        <dbReference type="PIRSR" id="PIRSR600101-1"/>
    </source>
</evidence>
<reference evidence="4" key="1">
    <citation type="submission" date="2020-11" db="EMBL/GenBank/DDBJ databases">
        <authorList>
            <person name="Tran Van P."/>
        </authorList>
    </citation>
    <scope>NUCLEOTIDE SEQUENCE</scope>
</reference>
<dbReference type="AlphaFoldDB" id="A0A7R9QDF9"/>
<dbReference type="Proteomes" id="UP000728032">
    <property type="component" value="Unassembled WGS sequence"/>
</dbReference>
<keyword evidence="5" id="KW-1185">Reference proteome</keyword>
<keyword evidence="3" id="KW-1133">Transmembrane helix</keyword>
<dbReference type="PRINTS" id="PR01210">
    <property type="entry name" value="GGTRANSPTASE"/>
</dbReference>
<dbReference type="PANTHER" id="PTHR11686:SF72">
    <property type="entry name" value="GAMMA-GLUTAMYL TRANSPEPTIDASE, ISOFORM A"/>
    <property type="match status" value="1"/>
</dbReference>
<dbReference type="SUPFAM" id="SSF56235">
    <property type="entry name" value="N-terminal nucleophile aminohydrolases (Ntn hydrolases)"/>
    <property type="match status" value="1"/>
</dbReference>
<dbReference type="NCBIfam" id="TIGR00066">
    <property type="entry name" value="g_glut_trans"/>
    <property type="match status" value="1"/>
</dbReference>
<dbReference type="EMBL" id="CAJPVJ010000874">
    <property type="protein sequence ID" value="CAG2163599.1"/>
    <property type="molecule type" value="Genomic_DNA"/>
</dbReference>
<dbReference type="InterPro" id="IPR029055">
    <property type="entry name" value="Ntn_hydrolases_N"/>
</dbReference>
<dbReference type="PANTHER" id="PTHR11686">
    <property type="entry name" value="GAMMA GLUTAMYL TRANSPEPTIDASE"/>
    <property type="match status" value="1"/>
</dbReference>
<protein>
    <submittedName>
        <fullName evidence="4">Uncharacterized protein</fullName>
    </submittedName>
</protein>
<feature type="transmembrane region" description="Helical" evidence="3">
    <location>
        <begin position="43"/>
        <end position="64"/>
    </location>
</feature>
<evidence type="ECO:0000256" key="2">
    <source>
        <dbReference type="PIRSR" id="PIRSR600101-2"/>
    </source>
</evidence>
<gene>
    <name evidence="4" type="ORF">ONB1V03_LOCUS3173</name>
</gene>
<keyword evidence="3" id="KW-0472">Membrane</keyword>
<dbReference type="GO" id="GO:0005886">
    <property type="term" value="C:plasma membrane"/>
    <property type="evidence" value="ECO:0007669"/>
    <property type="project" value="TreeGrafter"/>
</dbReference>
<sequence length="618" mass="67722">MSEKSKLLREDSDDKSKRYGSVSYKYTLIDSVPKTHFTKKHCILVSVALLVVIIAFSVTLALGLPKLRHKRNLYLKGEFIVSNAEEAVFKSSAVVVDGQPCAQIGKDVLARNGSAVDAAIALLFCDEIANPQSSGIGGGFLMVVYNRVNKTSEVIDARETAPKNIDINLFRDNKSLLEEDGLSIAVPGQLKGMILAHQRYGKLNWSSLVEPSIALARNGIVVNQYLEKILLESQKEIQSEETLKELFVNNGTGNLYKSGDTLKRPKLAETLEKIAKNPEDFYSGSIANDLVTDIQSMNGNITIDDLKGYSAKVRQSVNVSIHGGDYTLLTVPPPGSGALVAYVLNILDNYNTTCNDTRDVNQRILHFHRFVEALKFAFGKRLGLGDPDFVDNTALLQNITSKTWARKTQQLILDRAQPNSYYGLTGQLINDEGTGHISVIAPNGDTVSVTSSINSIFGSKRISQSTGIILNNEMKDFTVETSGAPSETIPNGMSGGKRPLTSMSPTIIIDENGDTKLAIGAIGGTRIVSSVAQVLYQILWRCQTLKQATDTSRLYYDINTNQVLYEAEFPKVYTDGLYHFGHYLAVDHIISSVYSIFETNSTLRALVDHRKGGSSDGF</sequence>
<accession>A0A7R9QDF9</accession>
<dbReference type="EMBL" id="OC915699">
    <property type="protein sequence ID" value="CAD7641579.1"/>
    <property type="molecule type" value="Genomic_DNA"/>
</dbReference>
<feature type="active site" description="Nucleophile" evidence="1">
    <location>
        <position position="434"/>
    </location>
</feature>
<feature type="binding site" evidence="2">
    <location>
        <position position="158"/>
    </location>
    <ligand>
        <name>L-glutamate</name>
        <dbReference type="ChEBI" id="CHEBI:29985"/>
    </ligand>
</feature>
<dbReference type="OrthoDB" id="1081007at2759"/>
<feature type="binding site" evidence="2">
    <location>
        <position position="524"/>
    </location>
    <ligand>
        <name>L-glutamate</name>
        <dbReference type="ChEBI" id="CHEBI:29985"/>
    </ligand>
</feature>
<feature type="binding site" evidence="2">
    <location>
        <begin position="452"/>
        <end position="454"/>
    </location>
    <ligand>
        <name>L-glutamate</name>
        <dbReference type="ChEBI" id="CHEBI:29985"/>
    </ligand>
</feature>
<dbReference type="GO" id="GO:0006751">
    <property type="term" value="P:glutathione catabolic process"/>
    <property type="evidence" value="ECO:0007669"/>
    <property type="project" value="InterPro"/>
</dbReference>
<proteinExistence type="predicted"/>
<dbReference type="InterPro" id="IPR043138">
    <property type="entry name" value="GGT_lsub"/>
</dbReference>
<name>A0A7R9QDF9_9ACAR</name>
<dbReference type="Pfam" id="PF01019">
    <property type="entry name" value="G_glu_transpept"/>
    <property type="match status" value="1"/>
</dbReference>
<keyword evidence="3" id="KW-0812">Transmembrane</keyword>
<dbReference type="FunFam" id="1.10.246.130:FF:000001">
    <property type="entry name" value="Gamma-glutamyltransferase 5 isoform 1"/>
    <property type="match status" value="1"/>
</dbReference>
<feature type="binding site" evidence="2">
    <location>
        <begin position="501"/>
        <end position="502"/>
    </location>
    <ligand>
        <name>L-glutamate</name>
        <dbReference type="ChEBI" id="CHEBI:29985"/>
    </ligand>
</feature>
<feature type="binding site" evidence="2">
    <location>
        <position position="476"/>
    </location>
    <ligand>
        <name>L-glutamate</name>
        <dbReference type="ChEBI" id="CHEBI:29985"/>
    </ligand>
</feature>